<dbReference type="AlphaFoldDB" id="A0A6V7UIV1"/>
<dbReference type="Proteomes" id="UP000580250">
    <property type="component" value="Unassembled WGS sequence"/>
</dbReference>
<reference evidence="1 2" key="1">
    <citation type="submission" date="2020-08" db="EMBL/GenBank/DDBJ databases">
        <authorList>
            <person name="Koutsovoulos G."/>
            <person name="Danchin GJ E."/>
        </authorList>
    </citation>
    <scope>NUCLEOTIDE SEQUENCE [LARGE SCALE GENOMIC DNA]</scope>
</reference>
<proteinExistence type="predicted"/>
<dbReference type="EMBL" id="CAJEWN010000074">
    <property type="protein sequence ID" value="CAD2159287.1"/>
    <property type="molecule type" value="Genomic_DNA"/>
</dbReference>
<name>A0A6V7UIV1_MELEN</name>
<comment type="caution">
    <text evidence="1">The sequence shown here is derived from an EMBL/GenBank/DDBJ whole genome shotgun (WGS) entry which is preliminary data.</text>
</comment>
<sequence length="127" mass="14621">MDAFEMQEMSSNISDLFFLAVEFKGFAYKYNPGIFGTTLAFSFSTFFLKQVSNLFRLYRKWAGCDCLCFTNRVWPCFDFSVKTRSDSRNMDTRVHVLTDRVCPCFDGSSGKTRTDTASQNTDIKENV</sequence>
<evidence type="ECO:0000313" key="2">
    <source>
        <dbReference type="Proteomes" id="UP000580250"/>
    </source>
</evidence>
<evidence type="ECO:0000313" key="1">
    <source>
        <dbReference type="EMBL" id="CAD2159287.1"/>
    </source>
</evidence>
<protein>
    <submittedName>
        <fullName evidence="1">Uncharacterized protein</fullName>
    </submittedName>
</protein>
<organism evidence="1 2">
    <name type="scientific">Meloidogyne enterolobii</name>
    <name type="common">Root-knot nematode worm</name>
    <name type="synonym">Meloidogyne mayaguensis</name>
    <dbReference type="NCBI Taxonomy" id="390850"/>
    <lineage>
        <taxon>Eukaryota</taxon>
        <taxon>Metazoa</taxon>
        <taxon>Ecdysozoa</taxon>
        <taxon>Nematoda</taxon>
        <taxon>Chromadorea</taxon>
        <taxon>Rhabditida</taxon>
        <taxon>Tylenchina</taxon>
        <taxon>Tylenchomorpha</taxon>
        <taxon>Tylenchoidea</taxon>
        <taxon>Meloidogynidae</taxon>
        <taxon>Meloidogyninae</taxon>
        <taxon>Meloidogyne</taxon>
    </lineage>
</organism>
<gene>
    <name evidence="1" type="ORF">MENT_LOCUS13619</name>
</gene>
<accession>A0A6V7UIV1</accession>